<sequence length="259" mass="28744">MKRAPIPLVGYASSDDEGIAAHEEITMQERSVLPPKKKRRLPPVSSTVAPDGPKDNPALHQGRVRTVPHVDGQFAAHVYVSLPLGRRSQLYKVLQAILSDAKASIPTLHEIWSTSHPEQEARPELHISLSRPIFLRAHQRDDLKRAVKNIAKQHKPFVVSFAVLSELINDERTRTFLTMEVGAGHHELRSLADSLSPSIEAVRQQAYYVKPRFHASIAWALLHKPHGSTQLHPPPEEVDSGLDYLPTASVSQKSGVIAK</sequence>
<keyword evidence="9" id="KW-1185">Reference proteome</keyword>
<keyword evidence="1" id="KW-0540">Nuclease</keyword>
<evidence type="ECO:0000256" key="4">
    <source>
        <dbReference type="ARBA" id="ARBA00023242"/>
    </source>
</evidence>
<dbReference type="EMBL" id="JAACJL010000030">
    <property type="protein sequence ID" value="KAF4617267.1"/>
    <property type="molecule type" value="Genomic_DNA"/>
</dbReference>
<keyword evidence="2" id="KW-0378">Hydrolase</keyword>
<name>A0A8H4QTX4_9AGAR</name>
<organism evidence="8 9">
    <name type="scientific">Agrocybe pediades</name>
    <dbReference type="NCBI Taxonomy" id="84607"/>
    <lineage>
        <taxon>Eukaryota</taxon>
        <taxon>Fungi</taxon>
        <taxon>Dikarya</taxon>
        <taxon>Basidiomycota</taxon>
        <taxon>Agaricomycotina</taxon>
        <taxon>Agaricomycetes</taxon>
        <taxon>Agaricomycetidae</taxon>
        <taxon>Agaricales</taxon>
        <taxon>Agaricineae</taxon>
        <taxon>Strophariaceae</taxon>
        <taxon>Agrocybe</taxon>
    </lineage>
</organism>
<accession>A0A8H4QTX4</accession>
<dbReference type="InterPro" id="IPR027521">
    <property type="entry name" value="Usb1"/>
</dbReference>
<evidence type="ECO:0000313" key="9">
    <source>
        <dbReference type="Proteomes" id="UP000521872"/>
    </source>
</evidence>
<dbReference type="AlphaFoldDB" id="A0A8H4QTX4"/>
<evidence type="ECO:0000256" key="7">
    <source>
        <dbReference type="SAM" id="MobiDB-lite"/>
    </source>
</evidence>
<dbReference type="Pfam" id="PF09749">
    <property type="entry name" value="HVSL"/>
    <property type="match status" value="1"/>
</dbReference>
<dbReference type="Gene3D" id="3.90.1140.10">
    <property type="entry name" value="Cyclic phosphodiesterase"/>
    <property type="match status" value="1"/>
</dbReference>
<dbReference type="GO" id="GO:0034477">
    <property type="term" value="P:U6 snRNA 3'-end processing"/>
    <property type="evidence" value="ECO:0007669"/>
    <property type="project" value="InterPro"/>
</dbReference>
<dbReference type="GO" id="GO:0000175">
    <property type="term" value="F:3'-5'-RNA exonuclease activity"/>
    <property type="evidence" value="ECO:0007669"/>
    <property type="project" value="TreeGrafter"/>
</dbReference>
<gene>
    <name evidence="8" type="ORF">D9613_006008</name>
</gene>
<evidence type="ECO:0000256" key="2">
    <source>
        <dbReference type="ARBA" id="ARBA00022801"/>
    </source>
</evidence>
<dbReference type="PANTHER" id="PTHR13522">
    <property type="entry name" value="U6 SNRNA PHOSPHODIESTERASE 1"/>
    <property type="match status" value="1"/>
</dbReference>
<proteinExistence type="predicted"/>
<evidence type="ECO:0000313" key="8">
    <source>
        <dbReference type="EMBL" id="KAF4617267.1"/>
    </source>
</evidence>
<evidence type="ECO:0000256" key="5">
    <source>
        <dbReference type="ARBA" id="ARBA00029543"/>
    </source>
</evidence>
<dbReference type="GO" id="GO:0005634">
    <property type="term" value="C:nucleus"/>
    <property type="evidence" value="ECO:0007669"/>
    <property type="project" value="TreeGrafter"/>
</dbReference>
<reference evidence="8 9" key="1">
    <citation type="submission" date="2019-12" db="EMBL/GenBank/DDBJ databases">
        <authorList>
            <person name="Floudas D."/>
            <person name="Bentzer J."/>
            <person name="Ahren D."/>
            <person name="Johansson T."/>
            <person name="Persson P."/>
            <person name="Tunlid A."/>
        </authorList>
    </citation>
    <scope>NUCLEOTIDE SEQUENCE [LARGE SCALE GENOMIC DNA]</scope>
    <source>
        <strain evidence="8 9">CBS 102.39</strain>
    </source>
</reference>
<protein>
    <recommendedName>
        <fullName evidence="5">U6 snRNA phosphodiesterase 1</fullName>
    </recommendedName>
    <alternativeName>
        <fullName evidence="6">3'-5' RNA exonuclease USB1</fullName>
    </alternativeName>
</protein>
<dbReference type="PANTHER" id="PTHR13522:SF3">
    <property type="entry name" value="U6 SNRNA PHOSPHODIESTERASE 1"/>
    <property type="match status" value="1"/>
</dbReference>
<evidence type="ECO:0000256" key="3">
    <source>
        <dbReference type="ARBA" id="ARBA00023239"/>
    </source>
</evidence>
<keyword evidence="3" id="KW-0456">Lyase</keyword>
<feature type="region of interest" description="Disordered" evidence="7">
    <location>
        <begin position="26"/>
        <end position="59"/>
    </location>
</feature>
<dbReference type="Proteomes" id="UP000521872">
    <property type="component" value="Unassembled WGS sequence"/>
</dbReference>
<evidence type="ECO:0000256" key="6">
    <source>
        <dbReference type="ARBA" id="ARBA00030030"/>
    </source>
</evidence>
<dbReference type="GO" id="GO:0016829">
    <property type="term" value="F:lyase activity"/>
    <property type="evidence" value="ECO:0007669"/>
    <property type="project" value="UniProtKB-KW"/>
</dbReference>
<evidence type="ECO:0000256" key="1">
    <source>
        <dbReference type="ARBA" id="ARBA00022722"/>
    </source>
</evidence>
<comment type="caution">
    <text evidence="8">The sequence shown here is derived from an EMBL/GenBank/DDBJ whole genome shotgun (WGS) entry which is preliminary data.</text>
</comment>
<keyword evidence="4" id="KW-0539">Nucleus</keyword>